<sequence>MHLRLTSVATALLVGGTTLVATTGTAQAAPDQQQLGTRSLADVLAADGHGFDKNPRDFDVFDAILARILAARPDSRLAILTQGERRVTAFLPTDGAFRRFGVAVTDHRIASERRLAAALWDSAGGTRRERVELTSKFLLFHVVRGQTLTRAQLRAAAPTELTPMPGGVIRVRIRDGQLFVLDREPASPPARTIPALRNINEGNRQIAHGIDQVMSPF</sequence>
<gene>
    <name evidence="3" type="ORF">H9L09_06905</name>
</gene>
<feature type="domain" description="FAS1" evidence="2">
    <location>
        <begin position="45"/>
        <end position="214"/>
    </location>
</feature>
<name>A0A7G9RES3_9ACTN</name>
<dbReference type="Proteomes" id="UP000515947">
    <property type="component" value="Chromosome"/>
</dbReference>
<feature type="chain" id="PRO_5028968379" evidence="1">
    <location>
        <begin position="29"/>
        <end position="217"/>
    </location>
</feature>
<evidence type="ECO:0000313" key="3">
    <source>
        <dbReference type="EMBL" id="QNN54098.1"/>
    </source>
</evidence>
<dbReference type="AlphaFoldDB" id="A0A7G9RES3"/>
<dbReference type="InterPro" id="IPR000782">
    <property type="entry name" value="FAS1_domain"/>
</dbReference>
<dbReference type="PROSITE" id="PS50213">
    <property type="entry name" value="FAS1"/>
    <property type="match status" value="1"/>
</dbReference>
<reference evidence="3 4" key="1">
    <citation type="submission" date="2020-08" db="EMBL/GenBank/DDBJ databases">
        <title>Genome sequence of Nocardioides mesophilus KACC 16243T.</title>
        <authorList>
            <person name="Hyun D.-W."/>
            <person name="Bae J.-W."/>
        </authorList>
    </citation>
    <scope>NUCLEOTIDE SEQUENCE [LARGE SCALE GENOMIC DNA]</scope>
    <source>
        <strain evidence="3 4">KACC 16243</strain>
    </source>
</reference>
<organism evidence="3 4">
    <name type="scientific">Nocardioides mesophilus</name>
    <dbReference type="NCBI Taxonomy" id="433659"/>
    <lineage>
        <taxon>Bacteria</taxon>
        <taxon>Bacillati</taxon>
        <taxon>Actinomycetota</taxon>
        <taxon>Actinomycetes</taxon>
        <taxon>Propionibacteriales</taxon>
        <taxon>Nocardioidaceae</taxon>
        <taxon>Nocardioides</taxon>
    </lineage>
</organism>
<dbReference type="Pfam" id="PF02469">
    <property type="entry name" value="Fasciclin"/>
    <property type="match status" value="1"/>
</dbReference>
<proteinExistence type="predicted"/>
<dbReference type="InterPro" id="IPR036378">
    <property type="entry name" value="FAS1_dom_sf"/>
</dbReference>
<accession>A0A7G9RES3</accession>
<keyword evidence="1" id="KW-0732">Signal</keyword>
<protein>
    <submittedName>
        <fullName evidence="3">Fasciclin domain-containing protein</fullName>
    </submittedName>
</protein>
<dbReference type="Gene3D" id="2.30.180.10">
    <property type="entry name" value="FAS1 domain"/>
    <property type="match status" value="1"/>
</dbReference>
<dbReference type="EMBL" id="CP060713">
    <property type="protein sequence ID" value="QNN54098.1"/>
    <property type="molecule type" value="Genomic_DNA"/>
</dbReference>
<feature type="signal peptide" evidence="1">
    <location>
        <begin position="1"/>
        <end position="28"/>
    </location>
</feature>
<evidence type="ECO:0000256" key="1">
    <source>
        <dbReference type="SAM" id="SignalP"/>
    </source>
</evidence>
<evidence type="ECO:0000259" key="2">
    <source>
        <dbReference type="PROSITE" id="PS50213"/>
    </source>
</evidence>
<dbReference type="KEGG" id="nmes:H9L09_06905"/>
<keyword evidence="4" id="KW-1185">Reference proteome</keyword>
<dbReference type="SUPFAM" id="SSF82153">
    <property type="entry name" value="FAS1 domain"/>
    <property type="match status" value="1"/>
</dbReference>
<dbReference type="RefSeq" id="WP_187579939.1">
    <property type="nucleotide sequence ID" value="NZ_CP060713.1"/>
</dbReference>
<evidence type="ECO:0000313" key="4">
    <source>
        <dbReference type="Proteomes" id="UP000515947"/>
    </source>
</evidence>